<feature type="transmembrane region" description="Helical" evidence="2">
    <location>
        <begin position="130"/>
        <end position="147"/>
    </location>
</feature>
<dbReference type="AlphaFoldDB" id="A0A076EYP4"/>
<keyword evidence="2" id="KW-0812">Transmembrane</keyword>
<evidence type="ECO:0000313" key="4">
    <source>
        <dbReference type="Proteomes" id="UP000028488"/>
    </source>
</evidence>
<feature type="transmembrane region" description="Helical" evidence="2">
    <location>
        <begin position="104"/>
        <end position="124"/>
    </location>
</feature>
<sequence>MTEPTSELAGSGRSVEPQSPAVGAENAAGQRSDHLSATVYAPAGIVVVASVVVWFAVRWLDAEYGTTGLWWAASACAAVGAVLSAAIAPMMARLCKAVDIPSEATGRWIVPAAATAGMWFGAVLLAGGDAILTAWLALSLLCVWAAWIDHFTLRFPLTLIRLTTVVGLMFGAFAVAVDQDPAAGGRALLAAVLVFAFNLAFAIVTRGYPGLADVRLSFILGAALGWVGWMNVFSGMLLPNVLALLVMAGVKAIRRQKDLGEFGFAPFLIAGTAVAIAVPPLWWIVWI</sequence>
<accession>A0A076EYP4</accession>
<feature type="transmembrane region" description="Helical" evidence="2">
    <location>
        <begin position="39"/>
        <end position="57"/>
    </location>
</feature>
<name>A0A076EYP4_RHOOP</name>
<keyword evidence="2" id="KW-0472">Membrane</keyword>
<feature type="transmembrane region" description="Helical" evidence="2">
    <location>
        <begin position="183"/>
        <end position="204"/>
    </location>
</feature>
<reference evidence="3 4" key="1">
    <citation type="submission" date="2014-07" db="EMBL/GenBank/DDBJ databases">
        <title>Genome Sequence of Rhodococcus opacus Strain R7, a Biodegrader of Mono- and Polycyclic Aromatic Hydrocarbons.</title>
        <authorList>
            <person name="Di Gennaro P."/>
            <person name="Zampolli J."/>
            <person name="Presti I."/>
            <person name="Cappelletti M."/>
            <person name="D'Ursi P."/>
            <person name="Orro A."/>
            <person name="Mezzelani A."/>
            <person name="Milanesi L."/>
        </authorList>
    </citation>
    <scope>NUCLEOTIDE SEQUENCE [LARGE SCALE GENOMIC DNA]</scope>
    <source>
        <strain evidence="3 4">R7</strain>
        <plasmid evidence="3">pPDG3</plasmid>
    </source>
</reference>
<organism evidence="3 4">
    <name type="scientific">Rhodococcus opacus</name>
    <name type="common">Nocardia opaca</name>
    <dbReference type="NCBI Taxonomy" id="37919"/>
    <lineage>
        <taxon>Bacteria</taxon>
        <taxon>Bacillati</taxon>
        <taxon>Actinomycetota</taxon>
        <taxon>Actinomycetes</taxon>
        <taxon>Mycobacteriales</taxon>
        <taxon>Nocardiaceae</taxon>
        <taxon>Rhodococcus</taxon>
    </lineage>
</organism>
<dbReference type="Proteomes" id="UP000028488">
    <property type="component" value="Plasmid pPDG3"/>
</dbReference>
<keyword evidence="2" id="KW-1133">Transmembrane helix</keyword>
<feature type="transmembrane region" description="Helical" evidence="2">
    <location>
        <begin position="69"/>
        <end position="92"/>
    </location>
</feature>
<feature type="region of interest" description="Disordered" evidence="1">
    <location>
        <begin position="1"/>
        <end position="27"/>
    </location>
</feature>
<dbReference type="RefSeq" id="WP_128643728.1">
    <property type="nucleotide sequence ID" value="NZ_CP008950.1"/>
</dbReference>
<feature type="transmembrane region" description="Helical" evidence="2">
    <location>
        <begin position="265"/>
        <end position="285"/>
    </location>
</feature>
<protein>
    <submittedName>
        <fullName evidence="3">Membrane protein</fullName>
    </submittedName>
</protein>
<gene>
    <name evidence="3" type="ORF">EP51_44420</name>
</gene>
<proteinExistence type="predicted"/>
<dbReference type="EMBL" id="CP008950">
    <property type="protein sequence ID" value="AII11110.1"/>
    <property type="molecule type" value="Genomic_DNA"/>
</dbReference>
<keyword evidence="3" id="KW-0614">Plasmid</keyword>
<feature type="transmembrane region" description="Helical" evidence="2">
    <location>
        <begin position="159"/>
        <end position="177"/>
    </location>
</feature>
<geneLocation type="plasmid" evidence="3 4">
    <name>pPDG3</name>
</geneLocation>
<dbReference type="Gene3D" id="1.20.120.1220">
    <property type="match status" value="1"/>
</dbReference>
<evidence type="ECO:0000313" key="3">
    <source>
        <dbReference type="EMBL" id="AII11110.1"/>
    </source>
</evidence>
<evidence type="ECO:0000256" key="1">
    <source>
        <dbReference type="SAM" id="MobiDB-lite"/>
    </source>
</evidence>
<evidence type="ECO:0000256" key="2">
    <source>
        <dbReference type="SAM" id="Phobius"/>
    </source>
</evidence>